<feature type="binding site" evidence="6">
    <location>
        <position position="427"/>
    </location>
    <ligand>
        <name>Ni(2+)</name>
        <dbReference type="ChEBI" id="CHEBI:49786"/>
    </ligand>
</feature>
<dbReference type="SUPFAM" id="SSF56762">
    <property type="entry name" value="HydB/Nqo4-like"/>
    <property type="match status" value="1"/>
</dbReference>
<dbReference type="GO" id="GO:0016151">
    <property type="term" value="F:nickel cation binding"/>
    <property type="evidence" value="ECO:0007669"/>
    <property type="project" value="InterPro"/>
</dbReference>
<evidence type="ECO:0000313" key="7">
    <source>
        <dbReference type="EMBL" id="ADC65009.1"/>
    </source>
</evidence>
<dbReference type="PANTHER" id="PTHR43600:SF2">
    <property type="entry name" value="F420-NON-REDUCING HYDROGENASE VHU SUBUNIT A"/>
    <property type="match status" value="1"/>
</dbReference>
<dbReference type="InterPro" id="IPR029014">
    <property type="entry name" value="NiFe-Hase_large"/>
</dbReference>
<keyword evidence="6" id="KW-0408">Iron</keyword>
<evidence type="ECO:0000256" key="2">
    <source>
        <dbReference type="ARBA" id="ARBA00009292"/>
    </source>
</evidence>
<evidence type="ECO:0000313" key="8">
    <source>
        <dbReference type="Proteomes" id="UP000002613"/>
    </source>
</evidence>
<reference evidence="8" key="1">
    <citation type="submission" date="2010-02" db="EMBL/GenBank/DDBJ databases">
        <title>Complete sequence of Ferroglobus placidus DSM 10642.</title>
        <authorList>
            <consortium name="US DOE Joint Genome Institute"/>
            <person name="Lucas S."/>
            <person name="Copeland A."/>
            <person name="Lapidus A."/>
            <person name="Cheng J.-F."/>
            <person name="Bruce D."/>
            <person name="Goodwin L."/>
            <person name="Pitluck S."/>
            <person name="Saunders E."/>
            <person name="Brettin T."/>
            <person name="Detter J.C."/>
            <person name="Han C."/>
            <person name="Tapia R."/>
            <person name="Larimer F."/>
            <person name="Land M."/>
            <person name="Hauser L."/>
            <person name="Kyrpides N."/>
            <person name="Ivanova N."/>
            <person name="Holmes D."/>
            <person name="Lovley D."/>
            <person name="Kyrpides N."/>
            <person name="Anderson I.J."/>
            <person name="Woyke T."/>
        </authorList>
    </citation>
    <scope>NUCLEOTIDE SEQUENCE [LARGE SCALE GENOMIC DNA]</scope>
    <source>
        <strain evidence="8">DSM 10642 / AEDII12DO</strain>
    </source>
</reference>
<dbReference type="GeneID" id="8778347"/>
<keyword evidence="4 6" id="KW-0479">Metal-binding</keyword>
<reference evidence="7 8" key="2">
    <citation type="journal article" date="2011" name="Stand. Genomic Sci.">
        <title>Complete genome sequence of Ferroglobus placidus AEDII12DO.</title>
        <authorList>
            <person name="Anderson I."/>
            <person name="Risso C."/>
            <person name="Holmes D."/>
            <person name="Lucas S."/>
            <person name="Copeland A."/>
            <person name="Lapidus A."/>
            <person name="Cheng J.F."/>
            <person name="Bruce D."/>
            <person name="Goodwin L."/>
            <person name="Pitluck S."/>
            <person name="Saunders E."/>
            <person name="Brettin T."/>
            <person name="Detter J.C."/>
            <person name="Han C."/>
            <person name="Tapia R."/>
            <person name="Larimer F."/>
            <person name="Land M."/>
            <person name="Hauser L."/>
            <person name="Woyke T."/>
            <person name="Lovley D."/>
            <person name="Kyrpides N."/>
            <person name="Ivanova N."/>
        </authorList>
    </citation>
    <scope>NUCLEOTIDE SEQUENCE [LARGE SCALE GENOMIC DNA]</scope>
    <source>
        <strain evidence="8">DSM 10642 / AEDII12DO</strain>
    </source>
</reference>
<dbReference type="eggNOG" id="arCOG01549">
    <property type="taxonomic scope" value="Archaea"/>
</dbReference>
<evidence type="ECO:0000256" key="5">
    <source>
        <dbReference type="ARBA" id="ARBA00023002"/>
    </source>
</evidence>
<organism evidence="7 8">
    <name type="scientific">Ferroglobus placidus (strain DSM 10642 / AEDII12DO)</name>
    <dbReference type="NCBI Taxonomy" id="589924"/>
    <lineage>
        <taxon>Archaea</taxon>
        <taxon>Methanobacteriati</taxon>
        <taxon>Methanobacteriota</taxon>
        <taxon>Archaeoglobi</taxon>
        <taxon>Archaeoglobales</taxon>
        <taxon>Archaeoglobaceae</taxon>
        <taxon>Ferroglobus</taxon>
    </lineage>
</organism>
<dbReference type="EMBL" id="CP001899">
    <property type="protein sequence ID" value="ADC65009.1"/>
    <property type="molecule type" value="Genomic_DNA"/>
</dbReference>
<dbReference type="InterPro" id="IPR001501">
    <property type="entry name" value="Ni-dep_hyd_lsu"/>
</dbReference>
<gene>
    <name evidence="7" type="ordered locus">Ferp_0841</name>
</gene>
<keyword evidence="8" id="KW-1185">Reference proteome</keyword>
<keyword evidence="3 6" id="KW-0533">Nickel</keyword>
<dbReference type="GO" id="GO:0008901">
    <property type="term" value="F:ferredoxin hydrogenase activity"/>
    <property type="evidence" value="ECO:0007669"/>
    <property type="project" value="InterPro"/>
</dbReference>
<feature type="binding site" evidence="6">
    <location>
        <position position="64"/>
    </location>
    <ligand>
        <name>Fe cation</name>
        <dbReference type="ChEBI" id="CHEBI:24875"/>
    </ligand>
</feature>
<dbReference type="Pfam" id="PF00374">
    <property type="entry name" value="NiFeSe_Hases"/>
    <property type="match status" value="2"/>
</dbReference>
<dbReference type="PROSITE" id="PS00508">
    <property type="entry name" value="NI_HGENASE_L_2"/>
    <property type="match status" value="1"/>
</dbReference>
<dbReference type="RefSeq" id="WP_012965352.1">
    <property type="nucleotide sequence ID" value="NC_013849.1"/>
</dbReference>
<dbReference type="KEGG" id="fpl:Ferp_0841"/>
<dbReference type="OrthoDB" id="42371at2157"/>
<dbReference type="InterPro" id="IPR018194">
    <property type="entry name" value="Ni-dep_hyd_lsu_Ni_BS"/>
</dbReference>
<dbReference type="PaxDb" id="589924-Ferp_0841"/>
<dbReference type="AlphaFoldDB" id="D3RWZ6"/>
<sequence>MKKVTVNPVTRIEGHAKISVFLDDKNGVENVFFQATEFRGYEKLLLGLPMEEVPRIVSTICGICRGIHFVAALKAADKVFNAEVSEAAEKIREMLIYAHFIEDHSVTLFALGLPDYISPKERNVFGVVKKLGTTAKEIIRKRSYALKIMDILGGKSMHPVAAVPGGWSKRLSEEERRKIEMFSKELVELGKIFVSIVEKEAEKMDNLELNLNFLATSKNGEYSLYDGEEVVIGPDGKVIEKFSGENYEEHIKEKSVEWSYSKLPYLRKFGWSGLQEDKSFYVTGPLARLNVSKIPTPLAKEKAERLFESGKPSKNIIFNHWARAVEVLLCAEKLEELAGDKTVTGSVRGEIGKIVGEGVGVVEAPRGLLIHHYKTDGRGIVKWANLIVATTQNTPAINIALKKAAKEKFSKETLETFEKVVRAFDPCMSCATHSVSGKIPIEVEIWKKGKLIGKVRN</sequence>
<evidence type="ECO:0000256" key="6">
    <source>
        <dbReference type="PIRSR" id="PIRSR601501-1"/>
    </source>
</evidence>
<protein>
    <submittedName>
        <fullName evidence="7">Nickel-dependent hydrogenase large subunit</fullName>
    </submittedName>
</protein>
<evidence type="ECO:0000256" key="1">
    <source>
        <dbReference type="ARBA" id="ARBA00001967"/>
    </source>
</evidence>
<comment type="similarity">
    <text evidence="2">Belongs to the [NiFe]/[NiFeSe] hydrogenase large subunit family.</text>
</comment>
<keyword evidence="5" id="KW-0560">Oxidoreductase</keyword>
<evidence type="ECO:0000256" key="3">
    <source>
        <dbReference type="ARBA" id="ARBA00022596"/>
    </source>
</evidence>
<dbReference type="Proteomes" id="UP000002613">
    <property type="component" value="Chromosome"/>
</dbReference>
<feature type="binding site" evidence="6">
    <location>
        <position position="64"/>
    </location>
    <ligand>
        <name>Ni(2+)</name>
        <dbReference type="ChEBI" id="CHEBI:49786"/>
    </ligand>
</feature>
<comment type="cofactor">
    <cofactor evidence="6">
        <name>Fe cation</name>
        <dbReference type="ChEBI" id="CHEBI:24875"/>
    </cofactor>
</comment>
<feature type="binding site" evidence="6">
    <location>
        <position position="61"/>
    </location>
    <ligand>
        <name>Ni(2+)</name>
        <dbReference type="ChEBI" id="CHEBI:49786"/>
    </ligand>
</feature>
<feature type="binding site" evidence="6">
    <location>
        <position position="42"/>
    </location>
    <ligand>
        <name>Mg(2+)</name>
        <dbReference type="ChEBI" id="CHEBI:18420"/>
    </ligand>
</feature>
<keyword evidence="6" id="KW-0460">Magnesium</keyword>
<dbReference type="HOGENOM" id="CLU_044556_0_0_2"/>
<feature type="binding site" evidence="6">
    <location>
        <position position="433"/>
    </location>
    <ligand>
        <name>Mg(2+)</name>
        <dbReference type="ChEBI" id="CHEBI:18420"/>
    </ligand>
</feature>
<dbReference type="PANTHER" id="PTHR43600">
    <property type="entry name" value="COENZYME F420 HYDROGENASE, SUBUNIT ALPHA"/>
    <property type="match status" value="1"/>
</dbReference>
<evidence type="ECO:0000256" key="4">
    <source>
        <dbReference type="ARBA" id="ARBA00022723"/>
    </source>
</evidence>
<dbReference type="STRING" id="589924.Ferp_0841"/>
<dbReference type="Gene3D" id="1.10.645.10">
    <property type="entry name" value="Cytochrome-c3 Hydrogenase, chain B"/>
    <property type="match status" value="1"/>
</dbReference>
<feature type="binding site" evidence="6">
    <location>
        <position position="430"/>
    </location>
    <ligand>
        <name>Fe cation</name>
        <dbReference type="ChEBI" id="CHEBI:24875"/>
    </ligand>
</feature>
<accession>D3RWZ6</accession>
<feature type="binding site" evidence="6">
    <location>
        <position position="386"/>
    </location>
    <ligand>
        <name>Mg(2+)</name>
        <dbReference type="ChEBI" id="CHEBI:18420"/>
    </ligand>
</feature>
<name>D3RWZ6_FERPA</name>
<comment type="cofactor">
    <cofactor evidence="1 6">
        <name>Ni(2+)</name>
        <dbReference type="ChEBI" id="CHEBI:49786"/>
    </cofactor>
</comment>
<proteinExistence type="inferred from homology"/>